<keyword evidence="6" id="KW-0238">DNA-binding</keyword>
<evidence type="ECO:0000256" key="3">
    <source>
        <dbReference type="ARBA" id="ARBA00022737"/>
    </source>
</evidence>
<evidence type="ECO:0000256" key="7">
    <source>
        <dbReference type="ARBA" id="ARBA00023242"/>
    </source>
</evidence>
<evidence type="ECO:0000256" key="4">
    <source>
        <dbReference type="ARBA" id="ARBA00022771"/>
    </source>
</evidence>
<dbReference type="InterPro" id="IPR050589">
    <property type="entry name" value="Ikaros_C2H2-ZF"/>
</dbReference>
<keyword evidence="7" id="KW-0539">Nucleus</keyword>
<feature type="domain" description="C2H2-type" evidence="9">
    <location>
        <begin position="202"/>
        <end position="225"/>
    </location>
</feature>
<evidence type="ECO:0000256" key="2">
    <source>
        <dbReference type="ARBA" id="ARBA00022723"/>
    </source>
</evidence>
<reference evidence="10" key="1">
    <citation type="submission" date="2020-11" db="EMBL/GenBank/DDBJ databases">
        <authorList>
            <person name="Tran Van P."/>
        </authorList>
    </citation>
    <scope>NUCLEOTIDE SEQUENCE</scope>
</reference>
<evidence type="ECO:0000256" key="6">
    <source>
        <dbReference type="ARBA" id="ARBA00023125"/>
    </source>
</evidence>
<dbReference type="SUPFAM" id="SSF57667">
    <property type="entry name" value="beta-beta-alpha zinc fingers"/>
    <property type="match status" value="1"/>
</dbReference>
<evidence type="ECO:0000259" key="9">
    <source>
        <dbReference type="PROSITE" id="PS50157"/>
    </source>
</evidence>
<dbReference type="GO" id="GO:0005634">
    <property type="term" value="C:nucleus"/>
    <property type="evidence" value="ECO:0007669"/>
    <property type="project" value="UniProtKB-SubCell"/>
</dbReference>
<dbReference type="InterPro" id="IPR013087">
    <property type="entry name" value="Znf_C2H2_type"/>
</dbReference>
<dbReference type="Pfam" id="PF00096">
    <property type="entry name" value="zf-C2H2"/>
    <property type="match status" value="2"/>
</dbReference>
<keyword evidence="3" id="KW-0677">Repeat</keyword>
<evidence type="ECO:0000256" key="8">
    <source>
        <dbReference type="PROSITE-ProRule" id="PRU00042"/>
    </source>
</evidence>
<evidence type="ECO:0000256" key="5">
    <source>
        <dbReference type="ARBA" id="ARBA00022833"/>
    </source>
</evidence>
<dbReference type="GO" id="GO:0003700">
    <property type="term" value="F:DNA-binding transcription factor activity"/>
    <property type="evidence" value="ECO:0007669"/>
    <property type="project" value="TreeGrafter"/>
</dbReference>
<dbReference type="OrthoDB" id="6503085at2759"/>
<name>A0A7R9LD00_9ACAR</name>
<accession>A0A7R9LD00</accession>
<keyword evidence="2" id="KW-0479">Metal-binding</keyword>
<keyword evidence="4 8" id="KW-0863">Zinc-finger</keyword>
<evidence type="ECO:0000313" key="11">
    <source>
        <dbReference type="Proteomes" id="UP000728032"/>
    </source>
</evidence>
<dbReference type="PROSITE" id="PS00028">
    <property type="entry name" value="ZINC_FINGER_C2H2_1"/>
    <property type="match status" value="2"/>
</dbReference>
<dbReference type="GO" id="GO:0006357">
    <property type="term" value="P:regulation of transcription by RNA polymerase II"/>
    <property type="evidence" value="ECO:0007669"/>
    <property type="project" value="TreeGrafter"/>
</dbReference>
<dbReference type="EMBL" id="CAJPVJ010000412">
    <property type="protein sequence ID" value="CAG2162378.1"/>
    <property type="molecule type" value="Genomic_DNA"/>
</dbReference>
<dbReference type="PANTHER" id="PTHR24404:SF114">
    <property type="entry name" value="KLUMPFUSS, ISOFORM B-RELATED"/>
    <property type="match status" value="1"/>
</dbReference>
<organism evidence="10">
    <name type="scientific">Oppiella nova</name>
    <dbReference type="NCBI Taxonomy" id="334625"/>
    <lineage>
        <taxon>Eukaryota</taxon>
        <taxon>Metazoa</taxon>
        <taxon>Ecdysozoa</taxon>
        <taxon>Arthropoda</taxon>
        <taxon>Chelicerata</taxon>
        <taxon>Arachnida</taxon>
        <taxon>Acari</taxon>
        <taxon>Acariformes</taxon>
        <taxon>Sarcoptiformes</taxon>
        <taxon>Oribatida</taxon>
        <taxon>Brachypylina</taxon>
        <taxon>Oppioidea</taxon>
        <taxon>Oppiidae</taxon>
        <taxon>Oppiella</taxon>
    </lineage>
</organism>
<dbReference type="AlphaFoldDB" id="A0A7R9LD00"/>
<dbReference type="FunFam" id="3.30.160.60:FF:000110">
    <property type="entry name" value="Zinc finger protein-like"/>
    <property type="match status" value="1"/>
</dbReference>
<gene>
    <name evidence="10" type="ORF">ONB1V03_LOCUS1973</name>
</gene>
<dbReference type="Gene3D" id="3.30.160.60">
    <property type="entry name" value="Classic Zinc Finger"/>
    <property type="match status" value="2"/>
</dbReference>
<evidence type="ECO:0000256" key="1">
    <source>
        <dbReference type="ARBA" id="ARBA00004123"/>
    </source>
</evidence>
<dbReference type="Proteomes" id="UP000728032">
    <property type="component" value="Unassembled WGS sequence"/>
</dbReference>
<comment type="subcellular location">
    <subcellularLocation>
        <location evidence="1">Nucleus</location>
    </subcellularLocation>
</comment>
<dbReference type="GO" id="GO:0008270">
    <property type="term" value="F:zinc ion binding"/>
    <property type="evidence" value="ECO:0007669"/>
    <property type="project" value="UniProtKB-KW"/>
</dbReference>
<dbReference type="InterPro" id="IPR036236">
    <property type="entry name" value="Znf_C2H2_sf"/>
</dbReference>
<dbReference type="EMBL" id="OC915237">
    <property type="protein sequence ID" value="CAD7639421.1"/>
    <property type="molecule type" value="Genomic_DNA"/>
</dbReference>
<dbReference type="GO" id="GO:0000978">
    <property type="term" value="F:RNA polymerase II cis-regulatory region sequence-specific DNA binding"/>
    <property type="evidence" value="ECO:0007669"/>
    <property type="project" value="TreeGrafter"/>
</dbReference>
<keyword evidence="5" id="KW-0862">Zinc</keyword>
<dbReference type="SMART" id="SM00355">
    <property type="entry name" value="ZnF_C2H2"/>
    <property type="match status" value="2"/>
</dbReference>
<protein>
    <recommendedName>
        <fullName evidence="9">C2H2-type domain-containing protein</fullName>
    </recommendedName>
</protein>
<sequence length="225" mass="25748">MVTQVPYSGRHLSRRVKSELLYNENYETEDGMPHLEAELAQESDALQVINTEEDNLMNSDEEEVYEDDYLSDVEAGEGPSTANLKYTVEEYVESVEPRGLIRNPISVIPRRANKPFISRNRRRKSIHKGNDSNVSLNTNSLLRTGGQPMIRTPPMITGVLAIKADPDKVEIIHCNLCPRVFSQTSSLSIHMKRIHGNEQKEHICELCGKKYAWRSGLYKHMRTHR</sequence>
<dbReference type="PROSITE" id="PS50157">
    <property type="entry name" value="ZINC_FINGER_C2H2_2"/>
    <property type="match status" value="2"/>
</dbReference>
<keyword evidence="11" id="KW-1185">Reference proteome</keyword>
<feature type="domain" description="C2H2-type" evidence="9">
    <location>
        <begin position="172"/>
        <end position="200"/>
    </location>
</feature>
<proteinExistence type="predicted"/>
<dbReference type="PANTHER" id="PTHR24404">
    <property type="entry name" value="ZINC FINGER PROTEIN"/>
    <property type="match status" value="1"/>
</dbReference>
<evidence type="ECO:0000313" key="10">
    <source>
        <dbReference type="EMBL" id="CAD7639421.1"/>
    </source>
</evidence>